<dbReference type="AlphaFoldDB" id="A0A1G7XMJ7"/>
<accession>A0A1G7XMJ7</accession>
<protein>
    <recommendedName>
        <fullName evidence="3">Sce7726 family protein</fullName>
    </recommendedName>
</protein>
<dbReference type="InterPro" id="IPR047729">
    <property type="entry name" value="Sce7726-like"/>
</dbReference>
<sequence length="283" mass="31156">MLRPILSGAPSSPLQSELWQLRPELGLGGDANAGSVLAAAYDLLSSSYRSEYFYKNLIASKVAVGRHRAANVVMLSEFRLGGSIADCVFINGSGMVYEVKTEFDSPDKLDRQLANYYRAFPLVNVVAHENTAERYLRVLDGSPTGLLVVGPRSRLSTVRVAAYSAEGFDIPTMFNALRQGEAERVLTDAFGELPLVPSGLRYAERLSLAMTMSPDTFQSGMQAALKRRLLRADRDLVVNPITEPLRALLFQINPNPHQAATLLRWLESKEHDFVLPVSEGKTV</sequence>
<dbReference type="NCBIfam" id="NF033832">
    <property type="entry name" value="sce7726_fam"/>
    <property type="match status" value="1"/>
</dbReference>
<name>A0A1G7XMJ7_9MICO</name>
<keyword evidence="2" id="KW-1185">Reference proteome</keyword>
<evidence type="ECO:0008006" key="3">
    <source>
        <dbReference type="Google" id="ProtNLM"/>
    </source>
</evidence>
<dbReference type="EMBL" id="LT629692">
    <property type="protein sequence ID" value="SDG85263.1"/>
    <property type="molecule type" value="Genomic_DNA"/>
</dbReference>
<dbReference type="STRING" id="370764.SAMN04489810_1471"/>
<proteinExistence type="predicted"/>
<dbReference type="Proteomes" id="UP000199009">
    <property type="component" value="Chromosome I"/>
</dbReference>
<evidence type="ECO:0000313" key="1">
    <source>
        <dbReference type="EMBL" id="SDG85263.1"/>
    </source>
</evidence>
<evidence type="ECO:0000313" key="2">
    <source>
        <dbReference type="Proteomes" id="UP000199009"/>
    </source>
</evidence>
<gene>
    <name evidence="1" type="ORF">SAMN04489810_1471</name>
</gene>
<reference evidence="1 2" key="1">
    <citation type="submission" date="2016-10" db="EMBL/GenBank/DDBJ databases">
        <authorList>
            <person name="de Groot N.N."/>
        </authorList>
    </citation>
    <scope>NUCLEOTIDE SEQUENCE [LARGE SCALE GENOMIC DNA]</scope>
    <source>
        <strain evidence="1 2">DSM 23142</strain>
    </source>
</reference>
<organism evidence="1 2">
    <name type="scientific">Microbacterium pygmaeum</name>
    <dbReference type="NCBI Taxonomy" id="370764"/>
    <lineage>
        <taxon>Bacteria</taxon>
        <taxon>Bacillati</taxon>
        <taxon>Actinomycetota</taxon>
        <taxon>Actinomycetes</taxon>
        <taxon>Micrococcales</taxon>
        <taxon>Microbacteriaceae</taxon>
        <taxon>Microbacterium</taxon>
    </lineage>
</organism>